<dbReference type="AlphaFoldDB" id="A0A2C9M3B9"/>
<gene>
    <name evidence="2" type="primary">106073793</name>
</gene>
<feature type="chain" id="PRO_5012044844" evidence="1">
    <location>
        <begin position="23"/>
        <end position="118"/>
    </location>
</feature>
<dbReference type="OrthoDB" id="10317750at2759"/>
<dbReference type="Proteomes" id="UP000076420">
    <property type="component" value="Unassembled WGS sequence"/>
</dbReference>
<dbReference type="VEuPathDB" id="VectorBase:BGLB038059"/>
<protein>
    <submittedName>
        <fullName evidence="2">Uncharacterized protein</fullName>
    </submittedName>
</protein>
<keyword evidence="1" id="KW-0732">Signal</keyword>
<evidence type="ECO:0000256" key="1">
    <source>
        <dbReference type="SAM" id="SignalP"/>
    </source>
</evidence>
<accession>A0A2C9M3B9</accession>
<sequence length="118" mass="12983">MKVDYFLLSFAALFVSLPFAECTVNCMEYWESCDGLSGKFSVCGFCNTGLYVSCVERNKMFSNCPKLRIRLTTQQVRFDSVSQNCMLLSPSCVDIKIKTNTAISAPSPPSSVPSSPPV</sequence>
<dbReference type="EnsemblMetazoa" id="BGLB038059-RA">
    <property type="protein sequence ID" value="BGLB038059-PA"/>
    <property type="gene ID" value="BGLB038059"/>
</dbReference>
<dbReference type="VEuPathDB" id="VectorBase:BGLAX_043111"/>
<reference evidence="2" key="1">
    <citation type="submission" date="2020-05" db="UniProtKB">
        <authorList>
            <consortium name="EnsemblMetazoa"/>
        </authorList>
    </citation>
    <scope>IDENTIFICATION</scope>
    <source>
        <strain evidence="2">BB02</strain>
    </source>
</reference>
<feature type="signal peptide" evidence="1">
    <location>
        <begin position="1"/>
        <end position="22"/>
    </location>
</feature>
<evidence type="ECO:0000313" key="3">
    <source>
        <dbReference type="Proteomes" id="UP000076420"/>
    </source>
</evidence>
<name>A0A2C9M3B9_BIOGL</name>
<organism evidence="2 3">
    <name type="scientific">Biomphalaria glabrata</name>
    <name type="common">Bloodfluke planorb</name>
    <name type="synonym">Freshwater snail</name>
    <dbReference type="NCBI Taxonomy" id="6526"/>
    <lineage>
        <taxon>Eukaryota</taxon>
        <taxon>Metazoa</taxon>
        <taxon>Spiralia</taxon>
        <taxon>Lophotrochozoa</taxon>
        <taxon>Mollusca</taxon>
        <taxon>Gastropoda</taxon>
        <taxon>Heterobranchia</taxon>
        <taxon>Euthyneura</taxon>
        <taxon>Panpulmonata</taxon>
        <taxon>Hygrophila</taxon>
        <taxon>Lymnaeoidea</taxon>
        <taxon>Planorbidae</taxon>
        <taxon>Biomphalaria</taxon>
    </lineage>
</organism>
<evidence type="ECO:0000313" key="2">
    <source>
        <dbReference type="EnsemblMetazoa" id="BGLB038059-PA"/>
    </source>
</evidence>
<proteinExistence type="predicted"/>
<dbReference type="KEGG" id="bgt:106073793"/>